<keyword evidence="1" id="KW-0472">Membrane</keyword>
<sequence>MLEKYKVALKGYSIAVVGVIVLRMFLKKKGNPIEFTALIPTFIYLCNI</sequence>
<dbReference type="Proteomes" id="UP000003081">
    <property type="component" value="Unassembled WGS sequence"/>
</dbReference>
<dbReference type="EMBL" id="ACOM01000005">
    <property type="protein sequence ID" value="EEP54783.1"/>
    <property type="molecule type" value="Genomic_DNA"/>
</dbReference>
<evidence type="ECO:0000256" key="1">
    <source>
        <dbReference type="SAM" id="Phobius"/>
    </source>
</evidence>
<reference evidence="2 3" key="1">
    <citation type="submission" date="2009-08" db="EMBL/GenBank/DDBJ databases">
        <authorList>
            <person name="Shrivastava S."/>
            <person name="Brinkac L.B."/>
            <person name="Brown J.L."/>
            <person name="Bruce D.B."/>
            <person name="Detter C."/>
            <person name="Green L.D."/>
            <person name="Munk C.A."/>
            <person name="Rogers Y.C."/>
            <person name="Tapia R."/>
            <person name="Sims D.R."/>
            <person name="Smith L.A."/>
            <person name="Smith T.J."/>
            <person name="Sutton G."/>
            <person name="Brettin T."/>
        </authorList>
    </citation>
    <scope>NUCLEOTIDE SEQUENCE [LARGE SCALE GENOMIC DNA]</scope>
    <source>
        <strain evidence="3">E4 str. BoNT E BL5262</strain>
    </source>
</reference>
<comment type="caution">
    <text evidence="2">The sequence shown here is derived from an EMBL/GenBank/DDBJ whole genome shotgun (WGS) entry which is preliminary data.</text>
</comment>
<gene>
    <name evidence="2" type="ORF">CLP_1606</name>
</gene>
<evidence type="ECO:0000313" key="3">
    <source>
        <dbReference type="Proteomes" id="UP000003081"/>
    </source>
</evidence>
<evidence type="ECO:0000313" key="2">
    <source>
        <dbReference type="EMBL" id="EEP54783.1"/>
    </source>
</evidence>
<keyword evidence="1" id="KW-0812">Transmembrane</keyword>
<proteinExistence type="predicted"/>
<organism evidence="2 3">
    <name type="scientific">Clostridium butyricum E4 str. BoNT E BL5262</name>
    <dbReference type="NCBI Taxonomy" id="632245"/>
    <lineage>
        <taxon>Bacteria</taxon>
        <taxon>Bacillati</taxon>
        <taxon>Bacillota</taxon>
        <taxon>Clostridia</taxon>
        <taxon>Eubacteriales</taxon>
        <taxon>Clostridiaceae</taxon>
        <taxon>Clostridium</taxon>
    </lineage>
</organism>
<keyword evidence="3" id="KW-1185">Reference proteome</keyword>
<dbReference type="AlphaFoldDB" id="C4IFA2"/>
<accession>C4IFA2</accession>
<feature type="transmembrane region" description="Helical" evidence="1">
    <location>
        <begin position="7"/>
        <end position="26"/>
    </location>
</feature>
<dbReference type="HOGENOM" id="CLU_3151186_0_0_9"/>
<keyword evidence="1" id="KW-1133">Transmembrane helix</keyword>
<protein>
    <submittedName>
        <fullName evidence="2">Uncharacterized protein</fullName>
    </submittedName>
</protein>
<name>C4IFA2_CLOBU</name>
<dbReference type="RefSeq" id="WP_003407749.1">
    <property type="nucleotide sequence ID" value="NZ_ACOM01000005.1"/>
</dbReference>